<proteinExistence type="predicted"/>
<feature type="region of interest" description="Disordered" evidence="1">
    <location>
        <begin position="86"/>
        <end position="107"/>
    </location>
</feature>
<accession>A0A218USY6</accession>
<keyword evidence="2" id="KW-0472">Membrane</keyword>
<feature type="transmembrane region" description="Helical" evidence="2">
    <location>
        <begin position="47"/>
        <end position="70"/>
    </location>
</feature>
<protein>
    <submittedName>
        <fullName evidence="3">Uncharacterized protein</fullName>
    </submittedName>
</protein>
<evidence type="ECO:0000313" key="3">
    <source>
        <dbReference type="EMBL" id="OWK56736.1"/>
    </source>
</evidence>
<organism evidence="3 4">
    <name type="scientific">Lonchura striata</name>
    <name type="common">white-rumped munia</name>
    <dbReference type="NCBI Taxonomy" id="40157"/>
    <lineage>
        <taxon>Eukaryota</taxon>
        <taxon>Metazoa</taxon>
        <taxon>Chordata</taxon>
        <taxon>Craniata</taxon>
        <taxon>Vertebrata</taxon>
        <taxon>Euteleostomi</taxon>
        <taxon>Archelosauria</taxon>
        <taxon>Archosauria</taxon>
        <taxon>Dinosauria</taxon>
        <taxon>Saurischia</taxon>
        <taxon>Theropoda</taxon>
        <taxon>Coelurosauria</taxon>
        <taxon>Aves</taxon>
        <taxon>Neognathae</taxon>
        <taxon>Neoaves</taxon>
        <taxon>Telluraves</taxon>
        <taxon>Australaves</taxon>
        <taxon>Passeriformes</taxon>
        <taxon>Passeroidea</taxon>
        <taxon>Estrildidae</taxon>
        <taxon>Estrildinae</taxon>
        <taxon>Lonchura</taxon>
    </lineage>
</organism>
<evidence type="ECO:0000313" key="4">
    <source>
        <dbReference type="Proteomes" id="UP000197619"/>
    </source>
</evidence>
<sequence>MSACCGQACQITPTILASCPQNIRFLQLMCGGCLLLPIPTPSSIRSVLFGVLLSRLVLIDFFFHFFFLSLGGSIAGCSRAEDLSTADQAEGEAGRPGAEMQPEQQLSQDLGASYQLRKGAWSSFF</sequence>
<evidence type="ECO:0000256" key="2">
    <source>
        <dbReference type="SAM" id="Phobius"/>
    </source>
</evidence>
<name>A0A218USY6_9PASE</name>
<keyword evidence="4" id="KW-1185">Reference proteome</keyword>
<evidence type="ECO:0000256" key="1">
    <source>
        <dbReference type="SAM" id="MobiDB-lite"/>
    </source>
</evidence>
<dbReference type="AlphaFoldDB" id="A0A218USY6"/>
<gene>
    <name evidence="3" type="ORF">RLOC_00007445</name>
</gene>
<comment type="caution">
    <text evidence="3">The sequence shown here is derived from an EMBL/GenBank/DDBJ whole genome shotgun (WGS) entry which is preliminary data.</text>
</comment>
<dbReference type="Proteomes" id="UP000197619">
    <property type="component" value="Unassembled WGS sequence"/>
</dbReference>
<dbReference type="EMBL" id="MUZQ01000150">
    <property type="protein sequence ID" value="OWK56736.1"/>
    <property type="molecule type" value="Genomic_DNA"/>
</dbReference>
<reference evidence="3 4" key="1">
    <citation type="submission" date="2017-05" db="EMBL/GenBank/DDBJ databases">
        <title>Genome of assembly of the Bengalese finch, Lonchura striata domestica.</title>
        <authorList>
            <person name="Colquitt B.M."/>
            <person name="Brainard M.S."/>
        </authorList>
    </citation>
    <scope>NUCLEOTIDE SEQUENCE [LARGE SCALE GENOMIC DNA]</scope>
    <source>
        <strain evidence="3">White83orange57</strain>
    </source>
</reference>
<keyword evidence="2" id="KW-1133">Transmembrane helix</keyword>
<keyword evidence="2" id="KW-0812">Transmembrane</keyword>